<dbReference type="Proteomes" id="UP000060043">
    <property type="component" value="Chromosome"/>
</dbReference>
<name>A0A0U3H805_9CREN</name>
<dbReference type="STRING" id="1435377.SUSAZ_07210"/>
<gene>
    <name evidence="1" type="ORF">ATY89_10475</name>
    <name evidence="2" type="ORF">ATZ20_02030</name>
</gene>
<proteinExistence type="predicted"/>
<dbReference type="OrthoDB" id="1011at2157"/>
<evidence type="ECO:0000313" key="1">
    <source>
        <dbReference type="EMBL" id="ALU30322.1"/>
    </source>
</evidence>
<sequence length="66" mass="7585">MSQQVQPPQIITILKCLKCNYSTERQFREGDFVTKVEGACPTDGAPLYIWGIYAKNVEQKNTNQKY</sequence>
<reference evidence="3 4" key="1">
    <citation type="submission" date="2015-12" db="EMBL/GenBank/DDBJ databases">
        <title>A stable core within a dynamic pangenome in Sulfolobus acidocaldarius.</title>
        <authorList>
            <person name="Anderson R."/>
            <person name="Kouris A."/>
            <person name="Seward C."/>
            <person name="Campbell K."/>
            <person name="Whitaker R."/>
        </authorList>
    </citation>
    <scope>NUCLEOTIDE SEQUENCE [LARGE SCALE GENOMIC DNA]</scope>
    <source>
        <strain evidence="1 4">GG12-C01-09</strain>
        <strain evidence="2 3">NG05B_CO5_07</strain>
    </source>
</reference>
<dbReference type="Proteomes" id="UP000065473">
    <property type="component" value="Chromosome"/>
</dbReference>
<dbReference type="EMBL" id="CP013695">
    <property type="protein sequence ID" value="ALU31040.1"/>
    <property type="molecule type" value="Genomic_DNA"/>
</dbReference>
<dbReference type="GeneID" id="14552013"/>
<dbReference type="AlphaFoldDB" id="A0A0U3H805"/>
<evidence type="ECO:0000313" key="3">
    <source>
        <dbReference type="Proteomes" id="UP000060043"/>
    </source>
</evidence>
<dbReference type="EMBL" id="CP013694">
    <property type="protein sequence ID" value="ALU30322.1"/>
    <property type="molecule type" value="Genomic_DNA"/>
</dbReference>
<dbReference type="RefSeq" id="WP_011278337.1">
    <property type="nucleotide sequence ID" value="NZ_BHWZ01000003.1"/>
</dbReference>
<evidence type="ECO:0000313" key="2">
    <source>
        <dbReference type="EMBL" id="ALU31040.1"/>
    </source>
</evidence>
<evidence type="ECO:0000313" key="4">
    <source>
        <dbReference type="Proteomes" id="UP000065473"/>
    </source>
</evidence>
<dbReference type="OMA" id="KLVGNCP"/>
<dbReference type="PaxDb" id="1435377-SUSAZ_07210"/>
<protein>
    <submittedName>
        <fullName evidence="2">Uncharacterized protein</fullName>
    </submittedName>
</protein>
<organism evidence="2 3">
    <name type="scientific">Sulfolobus acidocaldarius</name>
    <dbReference type="NCBI Taxonomy" id="2285"/>
    <lineage>
        <taxon>Archaea</taxon>
        <taxon>Thermoproteota</taxon>
        <taxon>Thermoprotei</taxon>
        <taxon>Sulfolobales</taxon>
        <taxon>Sulfolobaceae</taxon>
        <taxon>Sulfolobus</taxon>
    </lineage>
</organism>
<accession>A0A0U3H805</accession>